<dbReference type="InterPro" id="IPR013108">
    <property type="entry name" value="Amidohydro_3"/>
</dbReference>
<dbReference type="CDD" id="cd01293">
    <property type="entry name" value="Bact_CD"/>
    <property type="match status" value="1"/>
</dbReference>
<evidence type="ECO:0000313" key="2">
    <source>
        <dbReference type="EMBL" id="MCV9887008.1"/>
    </source>
</evidence>
<dbReference type="InterPro" id="IPR052349">
    <property type="entry name" value="Metallo-hydrolase_Enzymes"/>
</dbReference>
<dbReference type="SUPFAM" id="SSF51556">
    <property type="entry name" value="Metallo-dependent hydrolases"/>
    <property type="match status" value="1"/>
</dbReference>
<dbReference type="InterPro" id="IPR011059">
    <property type="entry name" value="Metal-dep_hydrolase_composite"/>
</dbReference>
<feature type="domain" description="Amidohydrolase 3" evidence="1">
    <location>
        <begin position="44"/>
        <end position="402"/>
    </location>
</feature>
<dbReference type="SUPFAM" id="SSF51338">
    <property type="entry name" value="Composite domain of metallo-dependent hydrolases"/>
    <property type="match status" value="1"/>
</dbReference>
<dbReference type="Proteomes" id="UP001526147">
    <property type="component" value="Unassembled WGS sequence"/>
</dbReference>
<organism evidence="2 3">
    <name type="scientific">Metabacillus halosaccharovorans</name>
    <dbReference type="NCBI Taxonomy" id="930124"/>
    <lineage>
        <taxon>Bacteria</taxon>
        <taxon>Bacillati</taxon>
        <taxon>Bacillota</taxon>
        <taxon>Bacilli</taxon>
        <taxon>Bacillales</taxon>
        <taxon>Bacillaceae</taxon>
        <taxon>Metabacillus</taxon>
    </lineage>
</organism>
<dbReference type="Pfam" id="PF07969">
    <property type="entry name" value="Amidohydro_3"/>
    <property type="match status" value="1"/>
</dbReference>
<dbReference type="PANTHER" id="PTHR32027">
    <property type="entry name" value="CYTOSINE DEAMINASE"/>
    <property type="match status" value="1"/>
</dbReference>
<dbReference type="EMBL" id="JAOYEY010000043">
    <property type="protein sequence ID" value="MCV9887008.1"/>
    <property type="molecule type" value="Genomic_DNA"/>
</dbReference>
<dbReference type="PANTHER" id="PTHR32027:SF0">
    <property type="entry name" value="CYTOSINE DEAMINASE"/>
    <property type="match status" value="1"/>
</dbReference>
<keyword evidence="3" id="KW-1185">Reference proteome</keyword>
<sequence>MVYETVIKNVRLLEQSSLFHIGIINGKIVRMTEDIIHGEIEWEAGGGIALPPFVEMHTHLDTVLTSGKDLKNLSGTLMEGIELWQERKAKLTYEDVLERAEKAIKLLIQHGILYVRAAVDISDPELTALKAIISLRAKLQHIIDIQIIAFPQEGIISSPKNKDRLVEAVHLGADAVSAVPHLEHTRENGIKSIQECFTIAEHYGSFVHIFSDEVDDEHSRFLEVIADLAISKGMGERVTVSHANAMAYYSDSYAAKVISLVKKADITVVSCPLINCTMQGRFDSYPKGRGITRIKELNEANVNVCIAHDDIQTPFYPFGNGNILQAVHMGAHLAHMSGETERVEMVNMITKNGAKAFGIKDHYGIEVGNRANIIILPVDNVVDMLSKQPACRYVIRDGQIIVETKPSEPTWHKDSLISLT</sequence>
<accession>A0ABT3DIY6</accession>
<evidence type="ECO:0000259" key="1">
    <source>
        <dbReference type="Pfam" id="PF07969"/>
    </source>
</evidence>
<dbReference type="InterPro" id="IPR032466">
    <property type="entry name" value="Metal_Hydrolase"/>
</dbReference>
<dbReference type="Gene3D" id="2.30.40.10">
    <property type="entry name" value="Urease, subunit C, domain 1"/>
    <property type="match status" value="1"/>
</dbReference>
<protein>
    <submittedName>
        <fullName evidence="2">Amidohydrolase family protein</fullName>
    </submittedName>
</protein>
<name>A0ABT3DIY6_9BACI</name>
<comment type="caution">
    <text evidence="2">The sequence shown here is derived from an EMBL/GenBank/DDBJ whole genome shotgun (WGS) entry which is preliminary data.</text>
</comment>
<reference evidence="2 3" key="1">
    <citation type="submission" date="2022-10" db="EMBL/GenBank/DDBJ databases">
        <title>Draft genome assembly of moderately radiation resistant bacterium Metabacillus halosaccharovorans.</title>
        <authorList>
            <person name="Pal S."/>
            <person name="Gopinathan A."/>
        </authorList>
    </citation>
    <scope>NUCLEOTIDE SEQUENCE [LARGE SCALE GENOMIC DNA]</scope>
    <source>
        <strain evidence="2 3">VITHBRA001</strain>
    </source>
</reference>
<evidence type="ECO:0000313" key="3">
    <source>
        <dbReference type="Proteomes" id="UP001526147"/>
    </source>
</evidence>
<dbReference type="RefSeq" id="WP_264143475.1">
    <property type="nucleotide sequence ID" value="NZ_JAOYEY010000043.1"/>
</dbReference>
<gene>
    <name evidence="2" type="ORF">OIH86_15315</name>
</gene>
<proteinExistence type="predicted"/>
<dbReference type="Gene3D" id="3.20.20.140">
    <property type="entry name" value="Metal-dependent hydrolases"/>
    <property type="match status" value="1"/>
</dbReference>